<feature type="transmembrane region" description="Helical" evidence="1">
    <location>
        <begin position="226"/>
        <end position="250"/>
    </location>
</feature>
<dbReference type="RefSeq" id="XP_002117388.1">
    <property type="nucleotide sequence ID" value="XM_002117352.1"/>
</dbReference>
<protein>
    <submittedName>
        <fullName evidence="2">Uncharacterized protein</fullName>
    </submittedName>
</protein>
<keyword evidence="1" id="KW-0472">Membrane</keyword>
<dbReference type="HOGENOM" id="CLU_587061_0_0_1"/>
<keyword evidence="1" id="KW-0812">Transmembrane</keyword>
<dbReference type="GeneID" id="6758600"/>
<sequence length="471" mass="52121">MEWIIMVLLLFGMGNFLLSVVSFVVLPIAADQTIRTLAFTGPILPAIAVLSLAFCLFYRKNAPHDTVTTAIFALSFWCLHLGLSNFIIYCSIFITNGYFHLSGPTILFIINGISTSAILIVAFISVNKYYLTTTDDDGNDHNHTRRGIWVRYSWADEYGCCDVQYKTLAVWQIFAGIVLTIIGMVGLFNVTIVYPVVAIAAGSMIFTSGIMGEFTAKLNSANTGNWFVAFSRIAMMACWLVMICDIVYMAQGATSFISNRSLIYVFLFILLAASIVGFFFAVYVEVLVGSRLGLHKFDSVRNGEEWMGYEYAIQSREFCFAVIQFISAMICFVAAVLAIAILYGDPIVVFTGLTGCLLMASGRTAANILRKKCVMTYSTYTILCVLTSFFIVANLIMSGYQLFLKISSNDASSTFLAACIMSIFASLIALPTTLYSVHFYYMKVKSLLANDTRQIRVAQNAEGKPLLDQDI</sequence>
<feature type="transmembrane region" description="Helical" evidence="1">
    <location>
        <begin position="7"/>
        <end position="30"/>
    </location>
</feature>
<feature type="transmembrane region" description="Helical" evidence="1">
    <location>
        <begin position="106"/>
        <end position="126"/>
    </location>
</feature>
<feature type="transmembrane region" description="Helical" evidence="1">
    <location>
        <begin position="262"/>
        <end position="288"/>
    </location>
</feature>
<gene>
    <name evidence="2" type="ORF">TRIADDRAFT_61407</name>
</gene>
<dbReference type="CTD" id="6758600"/>
<dbReference type="EMBL" id="DS985262">
    <property type="protein sequence ID" value="EDV20227.1"/>
    <property type="molecule type" value="Genomic_DNA"/>
</dbReference>
<feature type="transmembrane region" description="Helical" evidence="1">
    <location>
        <begin position="318"/>
        <end position="341"/>
    </location>
</feature>
<dbReference type="InParanoid" id="B3SAW8"/>
<organism evidence="2 3">
    <name type="scientific">Trichoplax adhaerens</name>
    <name type="common">Trichoplax reptans</name>
    <dbReference type="NCBI Taxonomy" id="10228"/>
    <lineage>
        <taxon>Eukaryota</taxon>
        <taxon>Metazoa</taxon>
        <taxon>Placozoa</taxon>
        <taxon>Uniplacotomia</taxon>
        <taxon>Trichoplacea</taxon>
        <taxon>Trichoplacidae</taxon>
        <taxon>Trichoplax</taxon>
    </lineage>
</organism>
<feature type="transmembrane region" description="Helical" evidence="1">
    <location>
        <begin position="70"/>
        <end position="94"/>
    </location>
</feature>
<reference evidence="2 3" key="1">
    <citation type="journal article" date="2008" name="Nature">
        <title>The Trichoplax genome and the nature of placozoans.</title>
        <authorList>
            <person name="Srivastava M."/>
            <person name="Begovic E."/>
            <person name="Chapman J."/>
            <person name="Putnam N.H."/>
            <person name="Hellsten U."/>
            <person name="Kawashima T."/>
            <person name="Kuo A."/>
            <person name="Mitros T."/>
            <person name="Salamov A."/>
            <person name="Carpenter M.L."/>
            <person name="Signorovitch A.Y."/>
            <person name="Moreno M.A."/>
            <person name="Kamm K."/>
            <person name="Grimwood J."/>
            <person name="Schmutz J."/>
            <person name="Shapiro H."/>
            <person name="Grigoriev I.V."/>
            <person name="Buss L.W."/>
            <person name="Schierwater B."/>
            <person name="Dellaporta S.L."/>
            <person name="Rokhsar D.S."/>
        </authorList>
    </citation>
    <scope>NUCLEOTIDE SEQUENCE [LARGE SCALE GENOMIC DNA]</scope>
    <source>
        <strain evidence="2 3">Grell-BS-1999</strain>
    </source>
</reference>
<feature type="transmembrane region" description="Helical" evidence="1">
    <location>
        <begin position="192"/>
        <end position="214"/>
    </location>
</feature>
<evidence type="ECO:0000313" key="2">
    <source>
        <dbReference type="EMBL" id="EDV20227.1"/>
    </source>
</evidence>
<evidence type="ECO:0000313" key="3">
    <source>
        <dbReference type="Proteomes" id="UP000009022"/>
    </source>
</evidence>
<proteinExistence type="predicted"/>
<feature type="transmembrane region" description="Helical" evidence="1">
    <location>
        <begin position="415"/>
        <end position="437"/>
    </location>
</feature>
<dbReference type="PhylomeDB" id="B3SAW8"/>
<keyword evidence="3" id="KW-1185">Reference proteome</keyword>
<name>B3SAW8_TRIAD</name>
<feature type="transmembrane region" description="Helical" evidence="1">
    <location>
        <begin position="347"/>
        <end position="368"/>
    </location>
</feature>
<dbReference type="Proteomes" id="UP000009022">
    <property type="component" value="Unassembled WGS sequence"/>
</dbReference>
<evidence type="ECO:0000256" key="1">
    <source>
        <dbReference type="SAM" id="Phobius"/>
    </source>
</evidence>
<dbReference type="KEGG" id="tad:TRIADDRAFT_61407"/>
<feature type="transmembrane region" description="Helical" evidence="1">
    <location>
        <begin position="36"/>
        <end position="58"/>
    </location>
</feature>
<feature type="transmembrane region" description="Helical" evidence="1">
    <location>
        <begin position="168"/>
        <end position="186"/>
    </location>
</feature>
<dbReference type="AlphaFoldDB" id="B3SAW8"/>
<accession>B3SAW8</accession>
<keyword evidence="1" id="KW-1133">Transmembrane helix</keyword>
<feature type="transmembrane region" description="Helical" evidence="1">
    <location>
        <begin position="380"/>
        <end position="403"/>
    </location>
</feature>